<protein>
    <submittedName>
        <fullName evidence="1">Uncharacterized protein</fullName>
    </submittedName>
</protein>
<accession>A0A5B7CNL6</accession>
<evidence type="ECO:0000313" key="2">
    <source>
        <dbReference type="Proteomes" id="UP000324222"/>
    </source>
</evidence>
<reference evidence="1 2" key="1">
    <citation type="submission" date="2019-05" db="EMBL/GenBank/DDBJ databases">
        <title>Another draft genome of Portunus trituberculatus and its Hox gene families provides insights of decapod evolution.</title>
        <authorList>
            <person name="Jeong J.-H."/>
            <person name="Song I."/>
            <person name="Kim S."/>
            <person name="Choi T."/>
            <person name="Kim D."/>
            <person name="Ryu S."/>
            <person name="Kim W."/>
        </authorList>
    </citation>
    <scope>NUCLEOTIDE SEQUENCE [LARGE SCALE GENOMIC DNA]</scope>
    <source>
        <tissue evidence="1">Muscle</tissue>
    </source>
</reference>
<sequence length="84" mass="9598">MLQTSCPALPFPGVYGRTLIQRLHRQQVLGDSQLKLKLKLKDSSFDWCRTLLASDSCCTNLRVIQSQTVRGKKETDRPLNRPQI</sequence>
<keyword evidence="2" id="KW-1185">Reference proteome</keyword>
<dbReference type="EMBL" id="VSRR010000142">
    <property type="protein sequence ID" value="MPC11029.1"/>
    <property type="molecule type" value="Genomic_DNA"/>
</dbReference>
<evidence type="ECO:0000313" key="1">
    <source>
        <dbReference type="EMBL" id="MPC11029.1"/>
    </source>
</evidence>
<dbReference type="Proteomes" id="UP000324222">
    <property type="component" value="Unassembled WGS sequence"/>
</dbReference>
<gene>
    <name evidence="1" type="ORF">E2C01_003682</name>
</gene>
<organism evidence="1 2">
    <name type="scientific">Portunus trituberculatus</name>
    <name type="common">Swimming crab</name>
    <name type="synonym">Neptunus trituberculatus</name>
    <dbReference type="NCBI Taxonomy" id="210409"/>
    <lineage>
        <taxon>Eukaryota</taxon>
        <taxon>Metazoa</taxon>
        <taxon>Ecdysozoa</taxon>
        <taxon>Arthropoda</taxon>
        <taxon>Crustacea</taxon>
        <taxon>Multicrustacea</taxon>
        <taxon>Malacostraca</taxon>
        <taxon>Eumalacostraca</taxon>
        <taxon>Eucarida</taxon>
        <taxon>Decapoda</taxon>
        <taxon>Pleocyemata</taxon>
        <taxon>Brachyura</taxon>
        <taxon>Eubrachyura</taxon>
        <taxon>Portunoidea</taxon>
        <taxon>Portunidae</taxon>
        <taxon>Portuninae</taxon>
        <taxon>Portunus</taxon>
    </lineage>
</organism>
<dbReference type="AlphaFoldDB" id="A0A5B7CNL6"/>
<comment type="caution">
    <text evidence="1">The sequence shown here is derived from an EMBL/GenBank/DDBJ whole genome shotgun (WGS) entry which is preliminary data.</text>
</comment>
<proteinExistence type="predicted"/>
<name>A0A5B7CNL6_PORTR</name>